<sequence length="34" mass="4002">MFGITSLSSDLTLHITTRKSYCNNRNKDYHHCIM</sequence>
<reference evidence="1" key="1">
    <citation type="journal article" date="2021" name="Proc. Natl. Acad. Sci. U.S.A.">
        <title>A Catalog of Tens of Thousands of Viruses from Human Metagenomes Reveals Hidden Associations with Chronic Diseases.</title>
        <authorList>
            <person name="Tisza M.J."/>
            <person name="Buck C.B."/>
        </authorList>
    </citation>
    <scope>NUCLEOTIDE SEQUENCE</scope>
    <source>
        <strain evidence="1">Cti6G1</strain>
    </source>
</reference>
<dbReference type="EMBL" id="BK014740">
    <property type="protein sequence ID" value="DAD73612.1"/>
    <property type="molecule type" value="Genomic_DNA"/>
</dbReference>
<accession>A0A8S5LUC6</accession>
<protein>
    <submittedName>
        <fullName evidence="1">Uncharacterized protein</fullName>
    </submittedName>
</protein>
<name>A0A8S5LUC6_9CAUD</name>
<organism evidence="1">
    <name type="scientific">Podoviridae sp. cti6G1</name>
    <dbReference type="NCBI Taxonomy" id="2826570"/>
    <lineage>
        <taxon>Viruses</taxon>
        <taxon>Duplodnaviria</taxon>
        <taxon>Heunggongvirae</taxon>
        <taxon>Uroviricota</taxon>
        <taxon>Caudoviricetes</taxon>
    </lineage>
</organism>
<proteinExistence type="predicted"/>
<evidence type="ECO:0000313" key="1">
    <source>
        <dbReference type="EMBL" id="DAD73612.1"/>
    </source>
</evidence>